<feature type="compositionally biased region" description="Polar residues" evidence="9">
    <location>
        <begin position="657"/>
        <end position="673"/>
    </location>
</feature>
<evidence type="ECO:0000259" key="10">
    <source>
        <dbReference type="PROSITE" id="PS50002"/>
    </source>
</evidence>
<reference evidence="12" key="1">
    <citation type="submission" date="2025-08" db="UniProtKB">
        <authorList>
            <consortium name="Ensembl"/>
        </authorList>
    </citation>
    <scope>IDENTIFICATION</scope>
</reference>
<gene>
    <name evidence="12" type="primary">sh3rf2</name>
</gene>
<dbReference type="PANTHER" id="PTHR25462:SF296">
    <property type="entry name" value="MEIOTIC P26, ISOFORM F"/>
    <property type="match status" value="1"/>
</dbReference>
<dbReference type="PANTHER" id="PTHR25462">
    <property type="entry name" value="BONUS, ISOFORM C-RELATED"/>
    <property type="match status" value="1"/>
</dbReference>
<dbReference type="InterPro" id="IPR001841">
    <property type="entry name" value="Znf_RING"/>
</dbReference>
<evidence type="ECO:0000256" key="5">
    <source>
        <dbReference type="ARBA" id="ARBA00022833"/>
    </source>
</evidence>
<feature type="region of interest" description="Disordered" evidence="9">
    <location>
        <begin position="279"/>
        <end position="299"/>
    </location>
</feature>
<dbReference type="Pfam" id="PF13445">
    <property type="entry name" value="zf-RING_UBOX"/>
    <property type="match status" value="1"/>
</dbReference>
<feature type="compositionally biased region" description="Basic and acidic residues" evidence="9">
    <location>
        <begin position="628"/>
        <end position="638"/>
    </location>
</feature>
<dbReference type="PROSITE" id="PS00518">
    <property type="entry name" value="ZF_RING_1"/>
    <property type="match status" value="1"/>
</dbReference>
<dbReference type="Ensembl" id="ENSGMOT00000075949.1">
    <property type="protein sequence ID" value="ENSGMOP00000059249.1"/>
    <property type="gene ID" value="ENSGMOG00000022664.1"/>
</dbReference>
<feature type="domain" description="SH3" evidence="10">
    <location>
        <begin position="191"/>
        <end position="256"/>
    </location>
</feature>
<dbReference type="Gene3D" id="2.30.30.40">
    <property type="entry name" value="SH3 Domains"/>
    <property type="match status" value="2"/>
</dbReference>
<feature type="region of interest" description="Disordered" evidence="9">
    <location>
        <begin position="615"/>
        <end position="673"/>
    </location>
</feature>
<evidence type="ECO:0000256" key="3">
    <source>
        <dbReference type="ARBA" id="ARBA00022723"/>
    </source>
</evidence>
<sequence length="794" mass="85400">MEELALLGLLECPLCFKQLDASAKILPCQHTFCKACLQKRASSYSPLYCPECLTPTLARTVDELPAHLLLVRLVGGPPDPMGPDRSGHSPRYMVPLSRENPGVRESQQETGENRSKEQQRHKEVSTRALYHKDSLGELVLPNPAYTGSMRPKADENRNYGEGLPAGGRSSPAGAWLQGAAHQKQGVAGKPEVPALCRALQDFKPREMDLEDWKYCLGFAKADILTVIRRVDDHWIEARLGDKVGILPLQFVEPNSVAAKLLEGRSRKGSDAAELLYRTWNAGNNNNKGPADPPSPNRTAQFGALQAPAPKTQNVIVPPLASRGKPPSISGTLYQSTRRQSTSTRNLVGYQGDVVPHQSAAAAAGPDTQGPAVPSSQGTALHVKRRSDTSHRHLAQGEKKMNSTTPPTLTMALVSPQVASSSAEVKNASTQQLSISVTSAKLTETKAAPAAASYNTFTAGKRPAAPKNPAVVLALDRVNADGTGYSMGQGPSVLNGGPHTMQSNAAAAAGRLSGVSQGWDTVRRAFNSHGGTPHRGNHYTTHVSSSNVQSHLQNLKQVQVSSHSPVLQRKKHSSFLSAPGRAQGWMSEATAPSAADILNSRDFAVSYDAAFKQDRQLPNGPHSILVRPDSQKNHTEKPMKSVRFLTEEESPLIRRRTSSWSSGNQIASSGSTGPPSLEVWAPSLTLGRDGPGIILKEGKAPVLRKGLEASQISDLNSNPQKQPMQSAASAQFSPTRHRVSTTYLAQEDSELSLLQGERVLVHRPRPDGRLLVTQESTGHTGLFHSSILPTLERLS</sequence>
<dbReference type="GO" id="GO:0008270">
    <property type="term" value="F:zinc ion binding"/>
    <property type="evidence" value="ECO:0007669"/>
    <property type="project" value="UniProtKB-KW"/>
</dbReference>
<organism evidence="12 13">
    <name type="scientific">Gadus morhua</name>
    <name type="common">Atlantic cod</name>
    <dbReference type="NCBI Taxonomy" id="8049"/>
    <lineage>
        <taxon>Eukaryota</taxon>
        <taxon>Metazoa</taxon>
        <taxon>Chordata</taxon>
        <taxon>Craniata</taxon>
        <taxon>Vertebrata</taxon>
        <taxon>Euteleostomi</taxon>
        <taxon>Actinopterygii</taxon>
        <taxon>Neopterygii</taxon>
        <taxon>Teleostei</taxon>
        <taxon>Neoteleostei</taxon>
        <taxon>Acanthomorphata</taxon>
        <taxon>Zeiogadaria</taxon>
        <taxon>Gadariae</taxon>
        <taxon>Gadiformes</taxon>
        <taxon>Gadoidei</taxon>
        <taxon>Gadidae</taxon>
        <taxon>Gadus</taxon>
    </lineage>
</organism>
<dbReference type="SUPFAM" id="SSF57850">
    <property type="entry name" value="RING/U-box"/>
    <property type="match status" value="1"/>
</dbReference>
<name>A0A8C5CDX4_GADMO</name>
<feature type="compositionally biased region" description="Basic and acidic residues" evidence="9">
    <location>
        <begin position="111"/>
        <end position="126"/>
    </location>
</feature>
<comment type="similarity">
    <text evidence="1">Belongs to the SH3RF family.</text>
</comment>
<dbReference type="InterPro" id="IPR001452">
    <property type="entry name" value="SH3_domain"/>
</dbReference>
<evidence type="ECO:0000313" key="13">
    <source>
        <dbReference type="Proteomes" id="UP000694546"/>
    </source>
</evidence>
<evidence type="ECO:0000313" key="12">
    <source>
        <dbReference type="Ensembl" id="ENSGMOP00000059249.1"/>
    </source>
</evidence>
<dbReference type="GeneTree" id="ENSGT00940000155875"/>
<evidence type="ECO:0000256" key="4">
    <source>
        <dbReference type="ARBA" id="ARBA00022771"/>
    </source>
</evidence>
<dbReference type="CDD" id="cd11787">
    <property type="entry name" value="SH3_SH3RF_2"/>
    <property type="match status" value="1"/>
</dbReference>
<feature type="compositionally biased region" description="Polar residues" evidence="9">
    <location>
        <begin position="328"/>
        <end position="342"/>
    </location>
</feature>
<accession>A0A8C5CDX4</accession>
<evidence type="ECO:0000256" key="6">
    <source>
        <dbReference type="ARBA" id="ARBA00022843"/>
    </source>
</evidence>
<evidence type="ECO:0000256" key="9">
    <source>
        <dbReference type="SAM" id="MobiDB-lite"/>
    </source>
</evidence>
<keyword evidence="4 7" id="KW-0863">Zinc-finger</keyword>
<protein>
    <submittedName>
        <fullName evidence="12">SH3 domain containing ring finger 2</fullName>
    </submittedName>
</protein>
<feature type="region of interest" description="Disordered" evidence="9">
    <location>
        <begin position="76"/>
        <end position="126"/>
    </location>
</feature>
<evidence type="ECO:0000256" key="1">
    <source>
        <dbReference type="ARBA" id="ARBA00008649"/>
    </source>
</evidence>
<dbReference type="InterPro" id="IPR017907">
    <property type="entry name" value="Znf_RING_CS"/>
</dbReference>
<feature type="domain" description="RING-type" evidence="11">
    <location>
        <begin position="12"/>
        <end position="52"/>
    </location>
</feature>
<reference evidence="12" key="2">
    <citation type="submission" date="2025-09" db="UniProtKB">
        <authorList>
            <consortium name="Ensembl"/>
        </authorList>
    </citation>
    <scope>IDENTIFICATION</scope>
</reference>
<dbReference type="InterPro" id="IPR047153">
    <property type="entry name" value="TRIM45/56/19-like"/>
</dbReference>
<feature type="region of interest" description="Disordered" evidence="9">
    <location>
        <begin position="359"/>
        <end position="407"/>
    </location>
</feature>
<dbReference type="SMART" id="SM00184">
    <property type="entry name" value="RING"/>
    <property type="match status" value="1"/>
</dbReference>
<feature type="region of interest" description="Disordered" evidence="9">
    <location>
        <begin position="713"/>
        <end position="733"/>
    </location>
</feature>
<keyword evidence="13" id="KW-1185">Reference proteome</keyword>
<dbReference type="SUPFAM" id="SSF50044">
    <property type="entry name" value="SH3-domain"/>
    <property type="match status" value="2"/>
</dbReference>
<feature type="region of interest" description="Disordered" evidence="9">
    <location>
        <begin position="141"/>
        <end position="166"/>
    </location>
</feature>
<dbReference type="InterPro" id="IPR036028">
    <property type="entry name" value="SH3-like_dom_sf"/>
</dbReference>
<evidence type="ECO:0000256" key="8">
    <source>
        <dbReference type="PROSITE-ProRule" id="PRU00192"/>
    </source>
</evidence>
<keyword evidence="5" id="KW-0862">Zinc</keyword>
<dbReference type="PROSITE" id="PS50089">
    <property type="entry name" value="ZF_RING_2"/>
    <property type="match status" value="1"/>
</dbReference>
<dbReference type="Gene3D" id="3.30.40.10">
    <property type="entry name" value="Zinc/RING finger domain, C3HC4 (zinc finger)"/>
    <property type="match status" value="1"/>
</dbReference>
<feature type="region of interest" description="Disordered" evidence="9">
    <location>
        <begin position="316"/>
        <end position="342"/>
    </location>
</feature>
<evidence type="ECO:0000259" key="11">
    <source>
        <dbReference type="PROSITE" id="PS50089"/>
    </source>
</evidence>
<keyword evidence="2 8" id="KW-0728">SH3 domain</keyword>
<evidence type="ECO:0000256" key="2">
    <source>
        <dbReference type="ARBA" id="ARBA00022443"/>
    </source>
</evidence>
<feature type="compositionally biased region" description="Basic and acidic residues" evidence="9">
    <location>
        <begin position="385"/>
        <end position="400"/>
    </location>
</feature>
<dbReference type="Proteomes" id="UP000694546">
    <property type="component" value="Chromosome 10"/>
</dbReference>
<evidence type="ECO:0000256" key="7">
    <source>
        <dbReference type="PROSITE-ProRule" id="PRU00175"/>
    </source>
</evidence>
<keyword evidence="6" id="KW-0832">Ubl conjugation</keyword>
<proteinExistence type="inferred from homology"/>
<dbReference type="InterPro" id="IPR013083">
    <property type="entry name" value="Znf_RING/FYVE/PHD"/>
</dbReference>
<keyword evidence="3" id="KW-0479">Metal-binding</keyword>
<dbReference type="PROSITE" id="PS50002">
    <property type="entry name" value="SH3"/>
    <property type="match status" value="1"/>
</dbReference>
<dbReference type="InterPro" id="IPR027370">
    <property type="entry name" value="Znf-RING_euk"/>
</dbReference>
<dbReference type="AlphaFoldDB" id="A0A8C5CDX4"/>
<dbReference type="SMART" id="SM00326">
    <property type="entry name" value="SH3"/>
    <property type="match status" value="2"/>
</dbReference>